<sequence length="343" mass="35222">MSGAGAATTTIGEATALAARLLGRTGVPEHHADRTAELLVLADVWGIGSHGLMRLPYYLSRLTAGGLDPRAELDVVRENGSVLAYHGNDGLGHWQLWRAAEAATDRAREHGLAVASVASSSHCGCLGLYALPAVRAGLVALVFSTGPAVMAPPGTATPLLSTSPLAAGIPSRPRPAIVDLATSAVARGKIAAHARRGEPLGEGWAVDAGGEPTTDARAALAGMLAPLGGGKGFALAFLVEALAAGLAGPDLATDVVDMFDRRHDAVPQRIGHLVLTLDPGAIAADGRAQERLDELARQVGRAGGRIPGAARQMPWELDEAAPVEIDRTVLDQLLSWEAASHAS</sequence>
<accession>A0ABW2QFJ0</accession>
<evidence type="ECO:0000313" key="4">
    <source>
        <dbReference type="Proteomes" id="UP001596455"/>
    </source>
</evidence>
<dbReference type="InterPro" id="IPR036111">
    <property type="entry name" value="Mal/L-sulfo/L-lacto_DH-like_sf"/>
</dbReference>
<dbReference type="PANTHER" id="PTHR11091:SF0">
    <property type="entry name" value="MALATE DEHYDROGENASE"/>
    <property type="match status" value="1"/>
</dbReference>
<dbReference type="PANTHER" id="PTHR11091">
    <property type="entry name" value="OXIDOREDUCTASE-RELATED"/>
    <property type="match status" value="1"/>
</dbReference>
<reference evidence="4" key="1">
    <citation type="journal article" date="2019" name="Int. J. Syst. Evol. Microbiol.">
        <title>The Global Catalogue of Microorganisms (GCM) 10K type strain sequencing project: providing services to taxonomists for standard genome sequencing and annotation.</title>
        <authorList>
            <consortium name="The Broad Institute Genomics Platform"/>
            <consortium name="The Broad Institute Genome Sequencing Center for Infectious Disease"/>
            <person name="Wu L."/>
            <person name="Ma J."/>
        </authorList>
    </citation>
    <scope>NUCLEOTIDE SEQUENCE [LARGE SCALE GENOMIC DNA]</scope>
    <source>
        <strain evidence="4">JCM 1490</strain>
    </source>
</reference>
<dbReference type="InterPro" id="IPR043144">
    <property type="entry name" value="Mal/L-sulf/L-lact_DH-like_ah"/>
</dbReference>
<evidence type="ECO:0000256" key="2">
    <source>
        <dbReference type="ARBA" id="ARBA00023002"/>
    </source>
</evidence>
<dbReference type="Pfam" id="PF02615">
    <property type="entry name" value="Ldh_2"/>
    <property type="match status" value="1"/>
</dbReference>
<dbReference type="InterPro" id="IPR003767">
    <property type="entry name" value="Malate/L-lactate_DH-like"/>
</dbReference>
<protein>
    <submittedName>
        <fullName evidence="3">Ldh family oxidoreductase</fullName>
    </submittedName>
</protein>
<keyword evidence="4" id="KW-1185">Reference proteome</keyword>
<dbReference type="EMBL" id="JBHTCQ010000003">
    <property type="protein sequence ID" value="MFC7406410.1"/>
    <property type="molecule type" value="Genomic_DNA"/>
</dbReference>
<name>A0ABW2QFJ0_9MICO</name>
<keyword evidence="2" id="KW-0560">Oxidoreductase</keyword>
<dbReference type="InterPro" id="IPR043143">
    <property type="entry name" value="Mal/L-sulf/L-lact_DH-like_NADP"/>
</dbReference>
<dbReference type="Gene3D" id="3.30.1370.60">
    <property type="entry name" value="Hypothetical oxidoreductase yiak, domain 2"/>
    <property type="match status" value="1"/>
</dbReference>
<evidence type="ECO:0000256" key="1">
    <source>
        <dbReference type="ARBA" id="ARBA00006056"/>
    </source>
</evidence>
<dbReference type="Gene3D" id="1.10.1530.10">
    <property type="match status" value="1"/>
</dbReference>
<dbReference type="SUPFAM" id="SSF89733">
    <property type="entry name" value="L-sulfolactate dehydrogenase-like"/>
    <property type="match status" value="1"/>
</dbReference>
<organism evidence="3 4">
    <name type="scientific">Georgenia alba</name>
    <dbReference type="NCBI Taxonomy" id="2233858"/>
    <lineage>
        <taxon>Bacteria</taxon>
        <taxon>Bacillati</taxon>
        <taxon>Actinomycetota</taxon>
        <taxon>Actinomycetes</taxon>
        <taxon>Micrococcales</taxon>
        <taxon>Bogoriellaceae</taxon>
        <taxon>Georgenia</taxon>
    </lineage>
</organism>
<gene>
    <name evidence="3" type="ORF">ACFQQL_14930</name>
</gene>
<dbReference type="RefSeq" id="WP_382395783.1">
    <property type="nucleotide sequence ID" value="NZ_JBHTCQ010000003.1"/>
</dbReference>
<evidence type="ECO:0000313" key="3">
    <source>
        <dbReference type="EMBL" id="MFC7406410.1"/>
    </source>
</evidence>
<dbReference type="Proteomes" id="UP001596455">
    <property type="component" value="Unassembled WGS sequence"/>
</dbReference>
<comment type="caution">
    <text evidence="3">The sequence shown here is derived from an EMBL/GenBank/DDBJ whole genome shotgun (WGS) entry which is preliminary data.</text>
</comment>
<proteinExistence type="inferred from homology"/>
<comment type="similarity">
    <text evidence="1">Belongs to the LDH2/MDH2 oxidoreductase family.</text>
</comment>